<protein>
    <recommendedName>
        <fullName evidence="1">Transcription regulator PadR N-terminal domain-containing protein</fullName>
    </recommendedName>
</protein>
<keyword evidence="3" id="KW-1185">Reference proteome</keyword>
<dbReference type="InterPro" id="IPR005149">
    <property type="entry name" value="Tscrpt_reg_PadR_N"/>
</dbReference>
<evidence type="ECO:0000259" key="1">
    <source>
        <dbReference type="Pfam" id="PF03551"/>
    </source>
</evidence>
<evidence type="ECO:0000313" key="2">
    <source>
        <dbReference type="EMBL" id="CAG7608871.1"/>
    </source>
</evidence>
<dbReference type="PANTHER" id="PTHR43252">
    <property type="entry name" value="TRANSCRIPTIONAL REGULATOR YQJI"/>
    <property type="match status" value="1"/>
</dbReference>
<feature type="domain" description="Transcription regulator PadR N-terminal" evidence="1">
    <location>
        <begin position="26"/>
        <end position="100"/>
    </location>
</feature>
<accession>A0A916JXQ3</accession>
<evidence type="ECO:0000313" key="3">
    <source>
        <dbReference type="Proteomes" id="UP000693672"/>
    </source>
</evidence>
<dbReference type="Proteomes" id="UP000693672">
    <property type="component" value="Unassembled WGS sequence"/>
</dbReference>
<dbReference type="RefSeq" id="WP_246627300.1">
    <property type="nucleotide sequence ID" value="NZ_CAJVAS010000003.1"/>
</dbReference>
<dbReference type="PANTHER" id="PTHR43252:SF2">
    <property type="entry name" value="TRANSCRIPTION REGULATOR, PADR-LIKE FAMILY"/>
    <property type="match status" value="1"/>
</dbReference>
<sequence length="219" mass="25216">MTRHNMNSIINTMKKMIKKSPVALAILCFLIEEPMHPYRMQQLIKERGKDEVINVRHRTNIYQTIDRLHRDEAIAIQGKKKHEGKPDLMVYEITNVGREAAYSWIREMISTPAQEFLEFPAAVSFLALLTPEDVVSLFQQRALALADTSARLDHEMQTVASMGLPRLFSLESEYQRAVLAAEMAWVQSVIADIQSKKLRWSMEELRELAQARQSDETDS</sequence>
<organism evidence="2 3">
    <name type="scientific">Paenibacillus solanacearum</name>
    <dbReference type="NCBI Taxonomy" id="2048548"/>
    <lineage>
        <taxon>Bacteria</taxon>
        <taxon>Bacillati</taxon>
        <taxon>Bacillota</taxon>
        <taxon>Bacilli</taxon>
        <taxon>Bacillales</taxon>
        <taxon>Paenibacillaceae</taxon>
        <taxon>Paenibacillus</taxon>
    </lineage>
</organism>
<name>A0A916JXQ3_9BACL</name>
<proteinExistence type="predicted"/>
<reference evidence="2" key="1">
    <citation type="submission" date="2021-06" db="EMBL/GenBank/DDBJ databases">
        <authorList>
            <person name="Criscuolo A."/>
        </authorList>
    </citation>
    <scope>NUCLEOTIDE SEQUENCE</scope>
    <source>
        <strain evidence="2">CIP111600</strain>
    </source>
</reference>
<gene>
    <name evidence="2" type="ORF">PAESOLCIP111_01106</name>
</gene>
<dbReference type="Pfam" id="PF03551">
    <property type="entry name" value="PadR"/>
    <property type="match status" value="1"/>
</dbReference>
<dbReference type="AlphaFoldDB" id="A0A916JXQ3"/>
<dbReference type="EMBL" id="CAJVAS010000003">
    <property type="protein sequence ID" value="CAG7608871.1"/>
    <property type="molecule type" value="Genomic_DNA"/>
</dbReference>
<comment type="caution">
    <text evidence="2">The sequence shown here is derived from an EMBL/GenBank/DDBJ whole genome shotgun (WGS) entry which is preliminary data.</text>
</comment>